<feature type="region of interest" description="Disordered" evidence="6">
    <location>
        <begin position="535"/>
        <end position="558"/>
    </location>
</feature>
<dbReference type="AlphaFoldDB" id="A0AAV8RP65"/>
<dbReference type="GO" id="GO:0005524">
    <property type="term" value="F:ATP binding"/>
    <property type="evidence" value="ECO:0007669"/>
    <property type="project" value="UniProtKB-UniRule"/>
</dbReference>
<dbReference type="Gene3D" id="1.10.510.10">
    <property type="entry name" value="Transferase(Phosphotransferase) domain 1"/>
    <property type="match status" value="1"/>
</dbReference>
<dbReference type="PROSITE" id="PS00107">
    <property type="entry name" value="PROTEIN_KINASE_ATP"/>
    <property type="match status" value="1"/>
</dbReference>
<evidence type="ECO:0000256" key="5">
    <source>
        <dbReference type="PROSITE-ProRule" id="PRU10141"/>
    </source>
</evidence>
<dbReference type="InterPro" id="IPR017441">
    <property type="entry name" value="Protein_kinase_ATP_BS"/>
</dbReference>
<accession>A0AAV8RP65</accession>
<keyword evidence="7" id="KW-0812">Transmembrane</keyword>
<feature type="transmembrane region" description="Helical" evidence="7">
    <location>
        <begin position="142"/>
        <end position="161"/>
    </location>
</feature>
<sequence>MGWCLRSCLKSVLKLVNSVMGLAGMGVILYSLWMLRSWHKHIDGSSFAGPVSSPPWFIYTFLGLGIYLCLITCSGHIAAETANGHCLSCYMAFVLLLVMLEAALIADIFLNGEWEEDFPEDPTGKFDELKNFVRSNFEMCKWIGLLVVAAQAFSIFIAMVLRALGPDTSTDYDSDDDFVSARLPLLRNVGQVVKTGLLIPRPYNNLTKFSPFAVVMQIFSGVPSMTMGFEESSRSCSWKQKIWLPTDCRQHMKKLRQHSEQELVGFSSDKKIKIFSYSDLSSATDNFSPDKKIGRGGFGTVYKGTLRNGVAVAIKVLSAESKQGVKEFLTEIDTIANVRHPNLVELIGCCVQDSSRILVYEHMENGSLDRTLLGMNIDKTTKLSWNIRSAICIGTARDFGLAKLFPDNVTHISTRVAGTTGYLAPEYALQGQLTKKADVYSFGVLVVEIISGRSISKSYLSGMNQFLLEWTWQLFQEGRLKELIDPVLQEYREEQVLKFIKVALFCTQAVAGRRPSMTQVVQMLSQPIRLNEKELTPPGYVEGSSSTRKASEGTISSSTQFKGSTTIDSAAQFTLSPITFTQLVPR</sequence>
<keyword evidence="7" id="KW-1133">Transmembrane helix</keyword>
<reference evidence="9 10" key="1">
    <citation type="submission" date="2022-12" db="EMBL/GenBank/DDBJ databases">
        <title>Chromosome-scale assembly of the Ensete ventricosum genome.</title>
        <authorList>
            <person name="Dussert Y."/>
            <person name="Stocks J."/>
            <person name="Wendawek A."/>
            <person name="Woldeyes F."/>
            <person name="Nichols R.A."/>
            <person name="Borrell J.S."/>
        </authorList>
    </citation>
    <scope>NUCLEOTIDE SEQUENCE [LARGE SCALE GENOMIC DNA]</scope>
    <source>
        <strain evidence="10">cv. Maze</strain>
        <tissue evidence="9">Seeds</tissue>
    </source>
</reference>
<feature type="transmembrane region" description="Helical" evidence="7">
    <location>
        <begin position="90"/>
        <end position="110"/>
    </location>
</feature>
<feature type="binding site" evidence="5">
    <location>
        <position position="315"/>
    </location>
    <ligand>
        <name>ATP</name>
        <dbReference type="ChEBI" id="CHEBI:30616"/>
    </ligand>
</feature>
<dbReference type="SUPFAM" id="SSF56112">
    <property type="entry name" value="Protein kinase-like (PK-like)"/>
    <property type="match status" value="1"/>
</dbReference>
<gene>
    <name evidence="9" type="ORF">OPV22_000359</name>
</gene>
<dbReference type="InterPro" id="IPR000719">
    <property type="entry name" value="Prot_kinase_dom"/>
</dbReference>
<name>A0AAV8RP65_ENSVE</name>
<proteinExistence type="predicted"/>
<evidence type="ECO:0000256" key="1">
    <source>
        <dbReference type="ARBA" id="ARBA00022679"/>
    </source>
</evidence>
<dbReference type="GO" id="GO:0004672">
    <property type="term" value="F:protein kinase activity"/>
    <property type="evidence" value="ECO:0007669"/>
    <property type="project" value="InterPro"/>
</dbReference>
<keyword evidence="4 5" id="KW-0067">ATP-binding</keyword>
<dbReference type="FunFam" id="3.30.200.20:FF:000225">
    <property type="entry name" value="cold-responsive protein kinase 1"/>
    <property type="match status" value="1"/>
</dbReference>
<comment type="caution">
    <text evidence="9">The sequence shown here is derived from an EMBL/GenBank/DDBJ whole genome shotgun (WGS) entry which is preliminary data.</text>
</comment>
<feature type="compositionally biased region" description="Polar residues" evidence="6">
    <location>
        <begin position="543"/>
        <end position="558"/>
    </location>
</feature>
<evidence type="ECO:0000256" key="7">
    <source>
        <dbReference type="SAM" id="Phobius"/>
    </source>
</evidence>
<keyword evidence="7" id="KW-0472">Membrane</keyword>
<evidence type="ECO:0000313" key="9">
    <source>
        <dbReference type="EMBL" id="KAJ8509925.1"/>
    </source>
</evidence>
<keyword evidence="1" id="KW-0808">Transferase</keyword>
<evidence type="ECO:0000256" key="6">
    <source>
        <dbReference type="SAM" id="MobiDB-lite"/>
    </source>
</evidence>
<feature type="transmembrane region" description="Helical" evidence="7">
    <location>
        <begin position="56"/>
        <end position="78"/>
    </location>
</feature>
<dbReference type="EMBL" id="JAQQAF010000001">
    <property type="protein sequence ID" value="KAJ8509925.1"/>
    <property type="molecule type" value="Genomic_DNA"/>
</dbReference>
<dbReference type="InterPro" id="IPR052059">
    <property type="entry name" value="CR_Ser/Thr_kinase"/>
</dbReference>
<dbReference type="PROSITE" id="PS50011">
    <property type="entry name" value="PROTEIN_KINASE_DOM"/>
    <property type="match status" value="1"/>
</dbReference>
<dbReference type="InterPro" id="IPR001245">
    <property type="entry name" value="Ser-Thr/Tyr_kinase_cat_dom"/>
</dbReference>
<dbReference type="Proteomes" id="UP001222027">
    <property type="component" value="Unassembled WGS sequence"/>
</dbReference>
<evidence type="ECO:0000256" key="3">
    <source>
        <dbReference type="ARBA" id="ARBA00022777"/>
    </source>
</evidence>
<protein>
    <recommendedName>
        <fullName evidence="8">Protein kinase domain-containing protein</fullName>
    </recommendedName>
</protein>
<dbReference type="Pfam" id="PF07714">
    <property type="entry name" value="PK_Tyr_Ser-Thr"/>
    <property type="match status" value="1"/>
</dbReference>
<dbReference type="InterPro" id="IPR011009">
    <property type="entry name" value="Kinase-like_dom_sf"/>
</dbReference>
<feature type="transmembrane region" description="Helical" evidence="7">
    <location>
        <begin position="12"/>
        <end position="36"/>
    </location>
</feature>
<evidence type="ECO:0000256" key="4">
    <source>
        <dbReference type="ARBA" id="ARBA00022840"/>
    </source>
</evidence>
<organism evidence="9 10">
    <name type="scientific">Ensete ventricosum</name>
    <name type="common">Abyssinian banana</name>
    <name type="synonym">Musa ensete</name>
    <dbReference type="NCBI Taxonomy" id="4639"/>
    <lineage>
        <taxon>Eukaryota</taxon>
        <taxon>Viridiplantae</taxon>
        <taxon>Streptophyta</taxon>
        <taxon>Embryophyta</taxon>
        <taxon>Tracheophyta</taxon>
        <taxon>Spermatophyta</taxon>
        <taxon>Magnoliopsida</taxon>
        <taxon>Liliopsida</taxon>
        <taxon>Zingiberales</taxon>
        <taxon>Musaceae</taxon>
        <taxon>Ensete</taxon>
    </lineage>
</organism>
<dbReference type="Gene3D" id="3.30.200.20">
    <property type="entry name" value="Phosphorylase Kinase, domain 1"/>
    <property type="match status" value="1"/>
</dbReference>
<dbReference type="Pfam" id="PF00069">
    <property type="entry name" value="Pkinase"/>
    <property type="match status" value="1"/>
</dbReference>
<keyword evidence="10" id="KW-1185">Reference proteome</keyword>
<keyword evidence="2 5" id="KW-0547">Nucleotide-binding</keyword>
<dbReference type="PANTHER" id="PTHR47973">
    <property type="entry name" value="CYSTEINE-RICH RECEPTOR-LIKE PROTEIN KINASE 3"/>
    <property type="match status" value="1"/>
</dbReference>
<evidence type="ECO:0000259" key="8">
    <source>
        <dbReference type="PROSITE" id="PS50011"/>
    </source>
</evidence>
<evidence type="ECO:0000313" key="10">
    <source>
        <dbReference type="Proteomes" id="UP001222027"/>
    </source>
</evidence>
<feature type="domain" description="Protein kinase" evidence="8">
    <location>
        <begin position="287"/>
        <end position="529"/>
    </location>
</feature>
<keyword evidence="3" id="KW-0418">Kinase</keyword>
<evidence type="ECO:0000256" key="2">
    <source>
        <dbReference type="ARBA" id="ARBA00022741"/>
    </source>
</evidence>